<feature type="non-terminal residue" evidence="1">
    <location>
        <position position="1"/>
    </location>
</feature>
<keyword evidence="2" id="KW-1185">Reference proteome</keyword>
<organism evidence="1 2">
    <name type="scientific">Cryomyces antarcticus</name>
    <dbReference type="NCBI Taxonomy" id="329879"/>
    <lineage>
        <taxon>Eukaryota</taxon>
        <taxon>Fungi</taxon>
        <taxon>Dikarya</taxon>
        <taxon>Ascomycota</taxon>
        <taxon>Pezizomycotina</taxon>
        <taxon>Dothideomycetes</taxon>
        <taxon>Dothideomycetes incertae sedis</taxon>
        <taxon>Cryomyces</taxon>
    </lineage>
</organism>
<gene>
    <name evidence="1" type="ORF">LTR16_011123</name>
</gene>
<dbReference type="EMBL" id="JAVRRA010027986">
    <property type="protein sequence ID" value="KAK5047610.1"/>
    <property type="molecule type" value="Genomic_DNA"/>
</dbReference>
<protein>
    <submittedName>
        <fullName evidence="1">Uncharacterized protein</fullName>
    </submittedName>
</protein>
<dbReference type="Proteomes" id="UP001357485">
    <property type="component" value="Unassembled WGS sequence"/>
</dbReference>
<evidence type="ECO:0000313" key="1">
    <source>
        <dbReference type="EMBL" id="KAK5047610.1"/>
    </source>
</evidence>
<name>A0ABR0IVW5_9PEZI</name>
<proteinExistence type="predicted"/>
<reference evidence="1 2" key="1">
    <citation type="submission" date="2023-08" db="EMBL/GenBank/DDBJ databases">
        <title>Black Yeasts Isolated from many extreme environments.</title>
        <authorList>
            <person name="Coleine C."/>
            <person name="Stajich J.E."/>
            <person name="Selbmann L."/>
        </authorList>
    </citation>
    <scope>NUCLEOTIDE SEQUENCE [LARGE SCALE GENOMIC DNA]</scope>
    <source>
        <strain evidence="1 2">CCFEE 536</strain>
    </source>
</reference>
<accession>A0ABR0IVW5</accession>
<comment type="caution">
    <text evidence="1">The sequence shown here is derived from an EMBL/GenBank/DDBJ whole genome shotgun (WGS) entry which is preliminary data.</text>
</comment>
<evidence type="ECO:0000313" key="2">
    <source>
        <dbReference type="Proteomes" id="UP001357485"/>
    </source>
</evidence>
<sequence length="63" mass="6959">WLKMIPGGGEILPKLSQLRDVADKHGKEAEKLLRDTMDELKGVLEKRSGQASELAEKAEKSAK</sequence>